<dbReference type="Proteomes" id="UP000187455">
    <property type="component" value="Unassembled WGS sequence"/>
</dbReference>
<evidence type="ECO:0000256" key="6">
    <source>
        <dbReference type="ARBA" id="ARBA00023015"/>
    </source>
</evidence>
<dbReference type="GO" id="GO:0001227">
    <property type="term" value="F:DNA-binding transcription repressor activity, RNA polymerase II-specific"/>
    <property type="evidence" value="ECO:0007669"/>
    <property type="project" value="TreeGrafter"/>
</dbReference>
<evidence type="ECO:0000256" key="1">
    <source>
        <dbReference type="ARBA" id="ARBA00004123"/>
    </source>
</evidence>
<dbReference type="STRING" id="133383.A0A1R0GSC8"/>
<feature type="compositionally biased region" description="Polar residues" evidence="11">
    <location>
        <begin position="548"/>
        <end position="571"/>
    </location>
</feature>
<accession>A0A1R0GSC8</accession>
<evidence type="ECO:0000256" key="3">
    <source>
        <dbReference type="ARBA" id="ARBA00022737"/>
    </source>
</evidence>
<dbReference type="EMBL" id="LSSL01004123">
    <property type="protein sequence ID" value="OLY79748.1"/>
    <property type="molecule type" value="Genomic_DNA"/>
</dbReference>
<evidence type="ECO:0000256" key="8">
    <source>
        <dbReference type="ARBA" id="ARBA00023242"/>
    </source>
</evidence>
<dbReference type="SMART" id="SM00355">
    <property type="entry name" value="ZnF_C2H2"/>
    <property type="match status" value="3"/>
</dbReference>
<keyword evidence="14" id="KW-1185">Reference proteome</keyword>
<evidence type="ECO:0000313" key="14">
    <source>
        <dbReference type="Proteomes" id="UP000187455"/>
    </source>
</evidence>
<dbReference type="FunFam" id="3.30.160.60:FF:001732">
    <property type="entry name" value="Zgc:162936"/>
    <property type="match status" value="1"/>
</dbReference>
<comment type="subcellular location">
    <subcellularLocation>
        <location evidence="1">Nucleus</location>
    </subcellularLocation>
</comment>
<keyword evidence="7" id="KW-0804">Transcription</keyword>
<dbReference type="GO" id="GO:0000978">
    <property type="term" value="F:RNA polymerase II cis-regulatory region sequence-specific DNA binding"/>
    <property type="evidence" value="ECO:0007669"/>
    <property type="project" value="TreeGrafter"/>
</dbReference>
<dbReference type="PROSITE" id="PS50157">
    <property type="entry name" value="ZINC_FINGER_C2H2_2"/>
    <property type="match status" value="3"/>
</dbReference>
<dbReference type="PANTHER" id="PTHR24399:SF70">
    <property type="entry name" value="C2H2-TYPE DOMAIN-CONTAINING PROTEIN"/>
    <property type="match status" value="1"/>
</dbReference>
<feature type="domain" description="C2H2-type" evidence="12">
    <location>
        <begin position="223"/>
        <end position="250"/>
    </location>
</feature>
<reference evidence="13 14" key="1">
    <citation type="journal article" date="2016" name="Mol. Biol. Evol.">
        <title>Genome-Wide Survey of Gut Fungi (Harpellales) Reveals the First Horizontally Transferred Ubiquitin Gene from a Mosquito Host.</title>
        <authorList>
            <person name="Wang Y."/>
            <person name="White M.M."/>
            <person name="Kvist S."/>
            <person name="Moncalvo J.M."/>
        </authorList>
    </citation>
    <scope>NUCLEOTIDE SEQUENCE [LARGE SCALE GENOMIC DNA]</scope>
    <source>
        <strain evidence="13 14">ALG-7-W6</strain>
    </source>
</reference>
<evidence type="ECO:0000256" key="11">
    <source>
        <dbReference type="SAM" id="MobiDB-lite"/>
    </source>
</evidence>
<gene>
    <name evidence="13" type="ORF">AYI68_g6173</name>
</gene>
<keyword evidence="8" id="KW-0539">Nucleus</keyword>
<feature type="region of interest" description="Disordered" evidence="11">
    <location>
        <begin position="532"/>
        <end position="571"/>
    </location>
</feature>
<comment type="caution">
    <text evidence="13">The sequence shown here is derived from an EMBL/GenBank/DDBJ whole genome shotgun (WGS) entry which is preliminary data.</text>
</comment>
<name>A0A1R0GSC8_9FUNG</name>
<dbReference type="GO" id="GO:0005694">
    <property type="term" value="C:chromosome"/>
    <property type="evidence" value="ECO:0007669"/>
    <property type="project" value="UniProtKB-ARBA"/>
</dbReference>
<evidence type="ECO:0000256" key="9">
    <source>
        <dbReference type="PROSITE-ProRule" id="PRU00042"/>
    </source>
</evidence>
<keyword evidence="10" id="KW-0175">Coiled coil</keyword>
<sequence>MIKILLRKCDVQGGLNVGFFFTPEVSSMNNQGEHGASKWRLPPLKDLVSHLETKSRPLLSSINSFSSLNDDQNASVSKNVLNRPINSSEFRYSETSKSLGKTSERFSRGSFDLQNPRDDMSSSGSDFDSKTRSKSPSRRNSLALSNLHNFKSIPSISDSLESTATKRLEVYSLHEKDNKTRKDSFAEKLYSSDSESANENLNQDSLNNKKSKNQSPGRQSKKYTCDICFSSFSRQHNLKSHTLTHSTERPFVCEICSKSFRRQHDLKRHKKLHTGERPHTCSICGRGFARLDALNRHMRAENMQSCSGTPRRGRFMNVHIGQGFSLNYIKGLGRNSISTQGSVPESFGNSKYFDPNDISGSDLSRRASTSVLMLKNSNSNNLQYNRTHRFSLAPPLLNHKNVFFSNQDPSDSRRSSGVYPLNKYHYSTENGQPSIINLSYPNSGQRNSFDYKSTNNSFRRSIHENSSPYYNEFSHNTQNMRQNPQYGLYNRINVAEPADPSVNVVDGKESFTNLSISKFYPKSRFNEIRFQEHSSSNLERRHSLASIGKSSTHPQSTFPQNHWSESRKSTSQYIKRSHPLSFSNETNQQPLSRNCESEASPALCDGVVKVPGTSHPSSSHHQNLTNPESIGYNFYQNISSESSHALSSTGNLHNLSVDTEDNILNTKPPDTFREPNEIKNEAIPNTSNNDLEEENLVLKHELEKLKSSDLYSKISNLESTIDLLTQKNNNLNEKISIYERDDLCMKNKKSAV</sequence>
<feature type="compositionally biased region" description="Polar residues" evidence="11">
    <location>
        <begin position="579"/>
        <end position="594"/>
    </location>
</feature>
<dbReference type="GO" id="GO:0045893">
    <property type="term" value="P:positive regulation of DNA-templated transcription"/>
    <property type="evidence" value="ECO:0007669"/>
    <property type="project" value="UniProtKB-ARBA"/>
</dbReference>
<proteinExistence type="predicted"/>
<evidence type="ECO:0000256" key="2">
    <source>
        <dbReference type="ARBA" id="ARBA00022723"/>
    </source>
</evidence>
<dbReference type="FunFam" id="3.30.160.60:FF:001666">
    <property type="entry name" value="MDS1 and EVI1 complex locus"/>
    <property type="match status" value="1"/>
</dbReference>
<dbReference type="AlphaFoldDB" id="A0A1R0GSC8"/>
<evidence type="ECO:0000256" key="7">
    <source>
        <dbReference type="ARBA" id="ARBA00023163"/>
    </source>
</evidence>
<feature type="coiled-coil region" evidence="10">
    <location>
        <begin position="688"/>
        <end position="741"/>
    </location>
</feature>
<dbReference type="GO" id="GO:0005654">
    <property type="term" value="C:nucleoplasm"/>
    <property type="evidence" value="ECO:0007669"/>
    <property type="project" value="TreeGrafter"/>
</dbReference>
<evidence type="ECO:0000256" key="10">
    <source>
        <dbReference type="SAM" id="Coils"/>
    </source>
</evidence>
<dbReference type="GO" id="GO:0008270">
    <property type="term" value="F:zinc ion binding"/>
    <property type="evidence" value="ECO:0007669"/>
    <property type="project" value="UniProtKB-KW"/>
</dbReference>
<keyword evidence="3" id="KW-0677">Repeat</keyword>
<keyword evidence="6" id="KW-0805">Transcription regulation</keyword>
<organism evidence="13 14">
    <name type="scientific">Smittium mucronatum</name>
    <dbReference type="NCBI Taxonomy" id="133383"/>
    <lineage>
        <taxon>Eukaryota</taxon>
        <taxon>Fungi</taxon>
        <taxon>Fungi incertae sedis</taxon>
        <taxon>Zoopagomycota</taxon>
        <taxon>Kickxellomycotina</taxon>
        <taxon>Harpellomycetes</taxon>
        <taxon>Harpellales</taxon>
        <taxon>Legeriomycetaceae</taxon>
        <taxon>Smittium</taxon>
    </lineage>
</organism>
<feature type="domain" description="C2H2-type" evidence="12">
    <location>
        <begin position="279"/>
        <end position="306"/>
    </location>
</feature>
<keyword evidence="4 9" id="KW-0863">Zinc-finger</keyword>
<dbReference type="Pfam" id="PF00096">
    <property type="entry name" value="zf-C2H2"/>
    <property type="match status" value="3"/>
</dbReference>
<evidence type="ECO:0000256" key="4">
    <source>
        <dbReference type="ARBA" id="ARBA00022771"/>
    </source>
</evidence>
<evidence type="ECO:0000256" key="5">
    <source>
        <dbReference type="ARBA" id="ARBA00022833"/>
    </source>
</evidence>
<dbReference type="PANTHER" id="PTHR24399">
    <property type="entry name" value="ZINC FINGER AND BTB DOMAIN-CONTAINING"/>
    <property type="match status" value="1"/>
</dbReference>
<dbReference type="Gene3D" id="3.30.160.60">
    <property type="entry name" value="Classic Zinc Finger"/>
    <property type="match status" value="3"/>
</dbReference>
<dbReference type="InterPro" id="IPR013087">
    <property type="entry name" value="Znf_C2H2_type"/>
</dbReference>
<feature type="region of interest" description="Disordered" evidence="11">
    <location>
        <begin position="579"/>
        <end position="598"/>
    </location>
</feature>
<feature type="compositionally biased region" description="Basic and acidic residues" evidence="11">
    <location>
        <begin position="532"/>
        <end position="542"/>
    </location>
</feature>
<protein>
    <submittedName>
        <fullName evidence="13">Transcriptional regulator CRZ1</fullName>
    </submittedName>
</protein>
<evidence type="ECO:0000259" key="12">
    <source>
        <dbReference type="PROSITE" id="PS50157"/>
    </source>
</evidence>
<dbReference type="InterPro" id="IPR036236">
    <property type="entry name" value="Znf_C2H2_sf"/>
</dbReference>
<feature type="region of interest" description="Disordered" evidence="11">
    <location>
        <begin position="184"/>
        <end position="221"/>
    </location>
</feature>
<dbReference type="PROSITE" id="PS00028">
    <property type="entry name" value="ZINC_FINGER_C2H2_1"/>
    <property type="match status" value="2"/>
</dbReference>
<dbReference type="SUPFAM" id="SSF57667">
    <property type="entry name" value="beta-beta-alpha zinc fingers"/>
    <property type="match status" value="2"/>
</dbReference>
<keyword evidence="5" id="KW-0862">Zinc</keyword>
<dbReference type="OrthoDB" id="8922241at2759"/>
<feature type="region of interest" description="Disordered" evidence="11">
    <location>
        <begin position="101"/>
        <end position="143"/>
    </location>
</feature>
<feature type="compositionally biased region" description="Polar residues" evidence="11">
    <location>
        <begin position="191"/>
        <end position="218"/>
    </location>
</feature>
<evidence type="ECO:0000313" key="13">
    <source>
        <dbReference type="EMBL" id="OLY79748.1"/>
    </source>
</evidence>
<keyword evidence="2" id="KW-0479">Metal-binding</keyword>
<feature type="domain" description="C2H2-type" evidence="12">
    <location>
        <begin position="251"/>
        <end position="278"/>
    </location>
</feature>